<dbReference type="STRING" id="6832.A0A553N9N2"/>
<keyword evidence="4 11" id="KW-0863">Zinc-finger</keyword>
<feature type="region of interest" description="Disordered" evidence="12">
    <location>
        <begin position="21"/>
        <end position="81"/>
    </location>
</feature>
<evidence type="ECO:0000256" key="6">
    <source>
        <dbReference type="ARBA" id="ARBA00023015"/>
    </source>
</evidence>
<dbReference type="PANTHER" id="PTHR24388">
    <property type="entry name" value="ZINC FINGER PROTEIN"/>
    <property type="match status" value="1"/>
</dbReference>
<evidence type="ECO:0000259" key="13">
    <source>
        <dbReference type="PROSITE" id="PS50157"/>
    </source>
</evidence>
<evidence type="ECO:0000256" key="9">
    <source>
        <dbReference type="ARBA" id="ARBA00023242"/>
    </source>
</evidence>
<comment type="similarity">
    <text evidence="10">Belongs to the snail C2H2-type zinc-finger protein family.</text>
</comment>
<dbReference type="InterPro" id="IPR013087">
    <property type="entry name" value="Znf_C2H2_type"/>
</dbReference>
<evidence type="ECO:0000256" key="10">
    <source>
        <dbReference type="ARBA" id="ARBA00037948"/>
    </source>
</evidence>
<dbReference type="EMBL" id="VCGU01000459">
    <property type="protein sequence ID" value="TRY62154.1"/>
    <property type="molecule type" value="Genomic_DNA"/>
</dbReference>
<feature type="compositionally biased region" description="Acidic residues" evidence="12">
    <location>
        <begin position="26"/>
        <end position="39"/>
    </location>
</feature>
<dbReference type="GO" id="GO:0055059">
    <property type="term" value="P:asymmetric neuroblast division"/>
    <property type="evidence" value="ECO:0007669"/>
    <property type="project" value="UniProtKB-ARBA"/>
</dbReference>
<dbReference type="GO" id="GO:2000177">
    <property type="term" value="P:regulation of neural precursor cell proliferation"/>
    <property type="evidence" value="ECO:0007669"/>
    <property type="project" value="UniProtKB-ARBA"/>
</dbReference>
<dbReference type="AlphaFoldDB" id="A0A553N9N2"/>
<evidence type="ECO:0000256" key="8">
    <source>
        <dbReference type="ARBA" id="ARBA00023163"/>
    </source>
</evidence>
<protein>
    <recommendedName>
        <fullName evidence="13">C2H2-type domain-containing protein</fullName>
    </recommendedName>
</protein>
<feature type="compositionally biased region" description="Low complexity" evidence="12">
    <location>
        <begin position="205"/>
        <end position="229"/>
    </location>
</feature>
<dbReference type="PROSITE" id="PS00028">
    <property type="entry name" value="ZINC_FINGER_C2H2_1"/>
    <property type="match status" value="5"/>
</dbReference>
<feature type="domain" description="C2H2-type" evidence="13">
    <location>
        <begin position="458"/>
        <end position="487"/>
    </location>
</feature>
<reference evidence="14 15" key="1">
    <citation type="journal article" date="2018" name="Nat. Ecol. Evol.">
        <title>Genomic signatures of mitonuclear coevolution across populations of Tigriopus californicus.</title>
        <authorList>
            <person name="Barreto F.S."/>
            <person name="Watson E.T."/>
            <person name="Lima T.G."/>
            <person name="Willett C.S."/>
            <person name="Edmands S."/>
            <person name="Li W."/>
            <person name="Burton R.S."/>
        </authorList>
    </citation>
    <scope>NUCLEOTIDE SEQUENCE [LARGE SCALE GENOMIC DNA]</scope>
    <source>
        <strain evidence="14 15">San Diego</strain>
    </source>
</reference>
<dbReference type="GO" id="GO:0000978">
    <property type="term" value="F:RNA polymerase II cis-regulatory region sequence-specific DNA binding"/>
    <property type="evidence" value="ECO:0007669"/>
    <property type="project" value="TreeGrafter"/>
</dbReference>
<dbReference type="SMART" id="SM00355">
    <property type="entry name" value="ZnF_C2H2"/>
    <property type="match status" value="5"/>
</dbReference>
<name>A0A553N9N2_TIGCA</name>
<evidence type="ECO:0000256" key="2">
    <source>
        <dbReference type="ARBA" id="ARBA00022723"/>
    </source>
</evidence>
<feature type="region of interest" description="Disordered" evidence="12">
    <location>
        <begin position="205"/>
        <end position="265"/>
    </location>
</feature>
<evidence type="ECO:0000256" key="4">
    <source>
        <dbReference type="ARBA" id="ARBA00022771"/>
    </source>
</evidence>
<feature type="compositionally biased region" description="Polar residues" evidence="12">
    <location>
        <begin position="40"/>
        <end position="51"/>
    </location>
</feature>
<feature type="domain" description="C2H2-type" evidence="13">
    <location>
        <begin position="430"/>
        <end position="457"/>
    </location>
</feature>
<feature type="domain" description="C2H2-type" evidence="13">
    <location>
        <begin position="402"/>
        <end position="429"/>
    </location>
</feature>
<dbReference type="InterPro" id="IPR050527">
    <property type="entry name" value="Snail/Krueppel_Znf"/>
</dbReference>
<evidence type="ECO:0000256" key="7">
    <source>
        <dbReference type="ARBA" id="ARBA00023125"/>
    </source>
</evidence>
<proteinExistence type="inferred from homology"/>
<dbReference type="OrthoDB" id="5428132at2759"/>
<feature type="compositionally biased region" description="Polar residues" evidence="12">
    <location>
        <begin position="232"/>
        <end position="241"/>
    </location>
</feature>
<evidence type="ECO:0000256" key="12">
    <source>
        <dbReference type="SAM" id="MobiDB-lite"/>
    </source>
</evidence>
<evidence type="ECO:0000313" key="15">
    <source>
        <dbReference type="Proteomes" id="UP000318571"/>
    </source>
</evidence>
<keyword evidence="6" id="KW-0805">Transcription regulation</keyword>
<dbReference type="FunFam" id="3.30.160.60:FF:000043">
    <property type="entry name" value="Scratch family zinc finger 2"/>
    <property type="match status" value="1"/>
</dbReference>
<feature type="compositionally biased region" description="Low complexity" evidence="12">
    <location>
        <begin position="251"/>
        <end position="264"/>
    </location>
</feature>
<dbReference type="Gene3D" id="3.30.160.60">
    <property type="entry name" value="Classic Zinc Finger"/>
    <property type="match status" value="4"/>
</dbReference>
<dbReference type="PANTHER" id="PTHR24388:SF54">
    <property type="entry name" value="PROTEIN ESCARGOT"/>
    <property type="match status" value="1"/>
</dbReference>
<evidence type="ECO:0000256" key="5">
    <source>
        <dbReference type="ARBA" id="ARBA00022833"/>
    </source>
</evidence>
<evidence type="ECO:0000256" key="3">
    <source>
        <dbReference type="ARBA" id="ARBA00022737"/>
    </source>
</evidence>
<keyword evidence="8" id="KW-0804">Transcription</keyword>
<accession>A0A553N9N2</accession>
<feature type="region of interest" description="Disordered" evidence="12">
    <location>
        <begin position="289"/>
        <end position="335"/>
    </location>
</feature>
<dbReference type="GO" id="GO:0008270">
    <property type="term" value="F:zinc ion binding"/>
    <property type="evidence" value="ECO:0007669"/>
    <property type="project" value="UniProtKB-KW"/>
</dbReference>
<dbReference type="FunFam" id="3.30.160.60:FF:000207">
    <property type="entry name" value="zinc finger protein SNAI2"/>
    <property type="match status" value="1"/>
</dbReference>
<keyword evidence="3" id="KW-0677">Repeat</keyword>
<dbReference type="GO" id="GO:0060562">
    <property type="term" value="P:epithelial tube morphogenesis"/>
    <property type="evidence" value="ECO:0007669"/>
    <property type="project" value="UniProtKB-ARBA"/>
</dbReference>
<feature type="domain" description="C2H2-type" evidence="13">
    <location>
        <begin position="376"/>
        <end position="399"/>
    </location>
</feature>
<comment type="caution">
    <text evidence="14">The sequence shown here is derived from an EMBL/GenBank/DDBJ whole genome shotgun (WGS) entry which is preliminary data.</text>
</comment>
<sequence length="506" mass="55603">MSVKPAEKRFRFDSFATEFDCKEEHEDIPDNDSGIDSEETQVSPGSVQQHPLSLVLKKEIVSSKAPAGSPPPSGAMRHWKKFMKDQAIDTDDSGPKEEPNQSTRTTVAHALLSLRQAEPKVSRSEEFSKAFHRMPPFAQNTPFRPIPITLLKPANQKPYSGHPLPWVHHSSSLCHEPENLSIVKLPQHPIKPLICSSSSSSSPQSFLQSPTLSSTTGHHSSSFSTPSPLREIQSNRQQTMPTLPLQPISHANTNANASSSPTPSFCHPSHMARFLHPAFHSENVAVMTPSQKNKAAHKPSAIEGGLAGSGGSGRPGQQPSSAASSRVNNKTSMNGFKGIKADKPFRCLECKKSFSTRSGYAKHEQLHCTNQIQKSFSCKYCNKGYTSLSALKMHIRTHTLPCKCDICGKSFSRPWLLQGHVRTHTGEKPFSCSYCTRSFADKSNLRAHLQTHLQTKKYSCPGCKKTFSRMSLLNKHTDSGCHGLQSRNEECVQTLMGLSAGGLMRA</sequence>
<keyword evidence="5" id="KW-0862">Zinc</keyword>
<dbReference type="SUPFAM" id="SSF57667">
    <property type="entry name" value="beta-beta-alpha zinc fingers"/>
    <property type="match status" value="4"/>
</dbReference>
<dbReference type="Pfam" id="PF00096">
    <property type="entry name" value="zf-C2H2"/>
    <property type="match status" value="5"/>
</dbReference>
<dbReference type="GO" id="GO:0000981">
    <property type="term" value="F:DNA-binding transcription factor activity, RNA polymerase II-specific"/>
    <property type="evidence" value="ECO:0007669"/>
    <property type="project" value="TreeGrafter"/>
</dbReference>
<evidence type="ECO:0000256" key="11">
    <source>
        <dbReference type="PROSITE-ProRule" id="PRU00042"/>
    </source>
</evidence>
<keyword evidence="2" id="KW-0479">Metal-binding</keyword>
<dbReference type="GO" id="GO:0005634">
    <property type="term" value="C:nucleus"/>
    <property type="evidence" value="ECO:0007669"/>
    <property type="project" value="UniProtKB-SubCell"/>
</dbReference>
<feature type="domain" description="C2H2-type" evidence="13">
    <location>
        <begin position="345"/>
        <end position="372"/>
    </location>
</feature>
<gene>
    <name evidence="14" type="ORF">TCAL_09524</name>
</gene>
<dbReference type="Proteomes" id="UP000318571">
    <property type="component" value="Chromosome 8"/>
</dbReference>
<keyword evidence="7" id="KW-0238">DNA-binding</keyword>
<dbReference type="InterPro" id="IPR036236">
    <property type="entry name" value="Znf_C2H2_sf"/>
</dbReference>
<dbReference type="OMA" id="SKENTHH"/>
<keyword evidence="9" id="KW-0539">Nucleus</keyword>
<feature type="compositionally biased region" description="Polar residues" evidence="12">
    <location>
        <begin position="323"/>
        <end position="334"/>
    </location>
</feature>
<evidence type="ECO:0000256" key="1">
    <source>
        <dbReference type="ARBA" id="ARBA00004123"/>
    </source>
</evidence>
<organism evidence="14 15">
    <name type="scientific">Tigriopus californicus</name>
    <name type="common">Marine copepod</name>
    <dbReference type="NCBI Taxonomy" id="6832"/>
    <lineage>
        <taxon>Eukaryota</taxon>
        <taxon>Metazoa</taxon>
        <taxon>Ecdysozoa</taxon>
        <taxon>Arthropoda</taxon>
        <taxon>Crustacea</taxon>
        <taxon>Multicrustacea</taxon>
        <taxon>Hexanauplia</taxon>
        <taxon>Copepoda</taxon>
        <taxon>Harpacticoida</taxon>
        <taxon>Harpacticidae</taxon>
        <taxon>Tigriopus</taxon>
    </lineage>
</organism>
<comment type="subcellular location">
    <subcellularLocation>
        <location evidence="1">Nucleus</location>
    </subcellularLocation>
</comment>
<feature type="compositionally biased region" description="Gly residues" evidence="12">
    <location>
        <begin position="305"/>
        <end position="314"/>
    </location>
</feature>
<keyword evidence="15" id="KW-1185">Reference proteome</keyword>
<dbReference type="FunFam" id="3.30.160.60:FF:001289">
    <property type="entry name" value="Zinc finger protein 574"/>
    <property type="match status" value="1"/>
</dbReference>
<dbReference type="PROSITE" id="PS50157">
    <property type="entry name" value="ZINC_FINGER_C2H2_2"/>
    <property type="match status" value="5"/>
</dbReference>
<dbReference type="FunFam" id="3.30.160.60:FF:000860">
    <property type="entry name" value="zinc finger protein SNAI2"/>
    <property type="match status" value="1"/>
</dbReference>
<evidence type="ECO:0000313" key="14">
    <source>
        <dbReference type="EMBL" id="TRY62154.1"/>
    </source>
</evidence>